<feature type="site" description="Lowers pKa of active site Tyr" evidence="6">
    <location>
        <position position="91"/>
    </location>
</feature>
<dbReference type="InterPro" id="IPR044494">
    <property type="entry name" value="AKR3C2/3"/>
</dbReference>
<dbReference type="InterPro" id="IPR020471">
    <property type="entry name" value="AKR"/>
</dbReference>
<dbReference type="FunFam" id="3.20.20.100:FF:000002">
    <property type="entry name" value="2,5-diketo-D-gluconic acid reductase A"/>
    <property type="match status" value="1"/>
</dbReference>
<dbReference type="OrthoDB" id="416253at2759"/>
<dbReference type="VEuPathDB" id="FungiDB:BON22_4145"/>
<dbReference type="PROSITE" id="PS00062">
    <property type="entry name" value="ALDOKETO_REDUCTASE_2"/>
    <property type="match status" value="1"/>
</dbReference>
<protein>
    <submittedName>
        <fullName evidence="8">CYFA0S01e19702g1_1</fullName>
    </submittedName>
</protein>
<feature type="binding site" evidence="5">
    <location>
        <position position="129"/>
    </location>
    <ligand>
        <name>substrate</name>
    </ligand>
</feature>
<evidence type="ECO:0000313" key="8">
    <source>
        <dbReference type="EMBL" id="CDR37970.1"/>
    </source>
</evidence>
<dbReference type="InterPro" id="IPR036812">
    <property type="entry name" value="NAD(P)_OxRdtase_dom_sf"/>
</dbReference>
<dbReference type="SUPFAM" id="SSF51430">
    <property type="entry name" value="NAD(P)-linked oxidoreductase"/>
    <property type="match status" value="1"/>
</dbReference>
<dbReference type="AlphaFoldDB" id="A0A061ARM4"/>
<dbReference type="InterPro" id="IPR018170">
    <property type="entry name" value="Aldo/ket_reductase_CS"/>
</dbReference>
<accession>A0A061ARM4</accession>
<dbReference type="PANTHER" id="PTHR43827">
    <property type="entry name" value="2,5-DIKETO-D-GLUCONIC ACID REDUCTASE"/>
    <property type="match status" value="1"/>
</dbReference>
<dbReference type="PIRSF" id="PIRSF000097">
    <property type="entry name" value="AKR"/>
    <property type="match status" value="1"/>
</dbReference>
<dbReference type="EMBL" id="LK052886">
    <property type="protein sequence ID" value="CDR37970.1"/>
    <property type="molecule type" value="Genomic_DNA"/>
</dbReference>
<proteinExistence type="inferred from homology"/>
<evidence type="ECO:0000256" key="3">
    <source>
        <dbReference type="ARBA" id="ARBA00023002"/>
    </source>
</evidence>
<keyword evidence="2" id="KW-0521">NADP</keyword>
<evidence type="ECO:0000256" key="4">
    <source>
        <dbReference type="PIRSR" id="PIRSR000097-1"/>
    </source>
</evidence>
<evidence type="ECO:0000256" key="1">
    <source>
        <dbReference type="ARBA" id="ARBA00007905"/>
    </source>
</evidence>
<dbReference type="GO" id="GO:0016652">
    <property type="term" value="F:oxidoreductase activity, acting on NAD(P)H as acceptor"/>
    <property type="evidence" value="ECO:0007669"/>
    <property type="project" value="InterPro"/>
</dbReference>
<organism evidence="8">
    <name type="scientific">Cyberlindnera fabianii</name>
    <name type="common">Yeast</name>
    <name type="synonym">Hansenula fabianii</name>
    <dbReference type="NCBI Taxonomy" id="36022"/>
    <lineage>
        <taxon>Eukaryota</taxon>
        <taxon>Fungi</taxon>
        <taxon>Dikarya</taxon>
        <taxon>Ascomycota</taxon>
        <taxon>Saccharomycotina</taxon>
        <taxon>Saccharomycetes</taxon>
        <taxon>Phaffomycetales</taxon>
        <taxon>Phaffomycetaceae</taxon>
        <taxon>Cyberlindnera</taxon>
    </lineage>
</organism>
<dbReference type="PANTHER" id="PTHR43827:SF3">
    <property type="entry name" value="NADP-DEPENDENT OXIDOREDUCTASE DOMAIN-CONTAINING PROTEIN"/>
    <property type="match status" value="1"/>
</dbReference>
<reference evidence="8" key="1">
    <citation type="journal article" date="2014" name="Genome Announc.">
        <title>Genome sequence of the yeast Cyberlindnera fabianii (Hansenula fabianii).</title>
        <authorList>
            <person name="Freel K.C."/>
            <person name="Sarilar V."/>
            <person name="Neuveglise C."/>
            <person name="Devillers H."/>
            <person name="Friedrich A."/>
            <person name="Schacherer J."/>
        </authorList>
    </citation>
    <scope>NUCLEOTIDE SEQUENCE</scope>
    <source>
        <strain evidence="8">YJS4271</strain>
    </source>
</reference>
<name>A0A061ARM4_CYBFA</name>
<evidence type="ECO:0000259" key="7">
    <source>
        <dbReference type="Pfam" id="PF00248"/>
    </source>
</evidence>
<dbReference type="Gene3D" id="3.20.20.100">
    <property type="entry name" value="NADP-dependent oxidoreductase domain"/>
    <property type="match status" value="1"/>
</dbReference>
<sequence length="311" mass="35460">MVFDIPNFTLYNGKKIPGISFGSGSAWRLQKIEKGQDVNTLSEELVEAVKNAIDAGFTHLDTAEIYETHREICEGIKRSGVDRTKLQITSKYLPGYRGKRAISKTGPYEAINTALKQLETDYIDYYYIHNPFFDPDWTYGVTVEEAWSQMERAYEEGLVKSIGVSNFDIEFYEKVLAVCKVKPMLLQVEMHPYCYNQRPGIVEFAKTHGAQVVAYGSLTPILKVPDGPLTPILGQLANKYNKTKAQILLRWIFQNGVVPLTTSGKPERLRQALEIFTFEMSNQEIELITKVGATHPFRAYLELEWGKYTYQ</sequence>
<evidence type="ECO:0000256" key="5">
    <source>
        <dbReference type="PIRSR" id="PIRSR000097-2"/>
    </source>
</evidence>
<feature type="active site" description="Proton donor" evidence="4">
    <location>
        <position position="66"/>
    </location>
</feature>
<feature type="domain" description="NADP-dependent oxidoreductase" evidence="7">
    <location>
        <begin position="42"/>
        <end position="291"/>
    </location>
</feature>
<gene>
    <name evidence="8" type="ORF">CYFA0S_01e19702g</name>
</gene>
<evidence type="ECO:0000256" key="6">
    <source>
        <dbReference type="PIRSR" id="PIRSR000097-3"/>
    </source>
</evidence>
<dbReference type="GO" id="GO:0016616">
    <property type="term" value="F:oxidoreductase activity, acting on the CH-OH group of donors, NAD or NADP as acceptor"/>
    <property type="evidence" value="ECO:0007669"/>
    <property type="project" value="UniProtKB-ARBA"/>
</dbReference>
<dbReference type="InterPro" id="IPR023210">
    <property type="entry name" value="NADP_OxRdtase_dom"/>
</dbReference>
<evidence type="ECO:0000256" key="2">
    <source>
        <dbReference type="ARBA" id="ARBA00022857"/>
    </source>
</evidence>
<dbReference type="PhylomeDB" id="A0A061ARM4"/>
<keyword evidence="3" id="KW-0560">Oxidoreductase</keyword>
<dbReference type="PRINTS" id="PR00069">
    <property type="entry name" value="ALDKETRDTASE"/>
</dbReference>
<dbReference type="CDD" id="cd19120">
    <property type="entry name" value="AKR_AKR3C2-3"/>
    <property type="match status" value="1"/>
</dbReference>
<comment type="similarity">
    <text evidence="1">Belongs to the aldo/keto reductase family.</text>
</comment>
<dbReference type="Pfam" id="PF00248">
    <property type="entry name" value="Aldo_ket_red"/>
    <property type="match status" value="1"/>
</dbReference>